<reference evidence="2" key="1">
    <citation type="journal article" date="2020" name="mSystems">
        <title>Genome- and Community-Level Interaction Insights into Carbon Utilization and Element Cycling Functions of Hydrothermarchaeota in Hydrothermal Sediment.</title>
        <authorList>
            <person name="Zhou Z."/>
            <person name="Liu Y."/>
            <person name="Xu W."/>
            <person name="Pan J."/>
            <person name="Luo Z.H."/>
            <person name="Li M."/>
        </authorList>
    </citation>
    <scope>NUCLEOTIDE SEQUENCE [LARGE SCALE GENOMIC DNA]</scope>
    <source>
        <strain evidence="2">HyVt-493</strain>
    </source>
</reference>
<dbReference type="SUPFAM" id="SSF52540">
    <property type="entry name" value="P-loop containing nucleoside triphosphate hydrolases"/>
    <property type="match status" value="1"/>
</dbReference>
<dbReference type="PANTHER" id="PTHR40072:SF1">
    <property type="entry name" value="MOLYBDOPTERIN-GUANINE DINUCLEOTIDE BIOSYNTHESIS ADAPTER PROTEIN"/>
    <property type="match status" value="1"/>
</dbReference>
<dbReference type="PANTHER" id="PTHR40072">
    <property type="entry name" value="MOLYBDOPTERIN-GUANINE DINUCLEOTIDE BIOSYNTHESIS ADAPTER PROTEIN-RELATED"/>
    <property type="match status" value="1"/>
</dbReference>
<sequence length="180" mass="19990">MSKKQPLLIGFVAYSGTGKTTLLCKLIPLLKDKGLRIGVIKHAHHDFDIDHPKKDSYALRKSGADTLLIASHKRTAIIIEHPEVSAEPSFEDALVNIPSADLDLLLVEGFKHADYPKIELHREALNKPYLYPTDPHIIGIACDHDLAPSRLIQQFDLNQPQQIADFIAFNIVGMGDEIAI</sequence>
<dbReference type="GO" id="GO:0005525">
    <property type="term" value="F:GTP binding"/>
    <property type="evidence" value="ECO:0007669"/>
    <property type="project" value="InterPro"/>
</dbReference>
<dbReference type="InterPro" id="IPR004435">
    <property type="entry name" value="MobB_dom"/>
</dbReference>
<dbReference type="NCBIfam" id="TIGR00176">
    <property type="entry name" value="mobB"/>
    <property type="match status" value="1"/>
</dbReference>
<protein>
    <submittedName>
        <fullName evidence="2">Molybdopterin-guanine dinucleotide biosynthesis protein B</fullName>
    </submittedName>
</protein>
<dbReference type="EMBL" id="DRMS01000143">
    <property type="protein sequence ID" value="HFC91859.1"/>
    <property type="molecule type" value="Genomic_DNA"/>
</dbReference>
<dbReference type="AlphaFoldDB" id="A0A7V2SYQ1"/>
<organism evidence="2">
    <name type="scientific">Leucothrix mucor</name>
    <dbReference type="NCBI Taxonomy" id="45248"/>
    <lineage>
        <taxon>Bacteria</taxon>
        <taxon>Pseudomonadati</taxon>
        <taxon>Pseudomonadota</taxon>
        <taxon>Gammaproteobacteria</taxon>
        <taxon>Thiotrichales</taxon>
        <taxon>Thiotrichaceae</taxon>
        <taxon>Leucothrix</taxon>
    </lineage>
</organism>
<feature type="domain" description="Molybdopterin-guanine dinucleotide biosynthesis protein B (MobB)" evidence="1">
    <location>
        <begin position="9"/>
        <end position="143"/>
    </location>
</feature>
<dbReference type="GO" id="GO:0006777">
    <property type="term" value="P:Mo-molybdopterin cofactor biosynthetic process"/>
    <property type="evidence" value="ECO:0007669"/>
    <property type="project" value="InterPro"/>
</dbReference>
<accession>A0A7V2SYQ1</accession>
<proteinExistence type="predicted"/>
<comment type="caution">
    <text evidence="2">The sequence shown here is derived from an EMBL/GenBank/DDBJ whole genome shotgun (WGS) entry which is preliminary data.</text>
</comment>
<gene>
    <name evidence="2" type="primary">mobB</name>
    <name evidence="2" type="ORF">ENJ51_03515</name>
</gene>
<dbReference type="InterPro" id="IPR052539">
    <property type="entry name" value="MGD_biosynthesis_adapter"/>
</dbReference>
<dbReference type="Proteomes" id="UP000885750">
    <property type="component" value="Unassembled WGS sequence"/>
</dbReference>
<evidence type="ECO:0000313" key="2">
    <source>
        <dbReference type="EMBL" id="HFC91859.1"/>
    </source>
</evidence>
<evidence type="ECO:0000259" key="1">
    <source>
        <dbReference type="Pfam" id="PF03205"/>
    </source>
</evidence>
<dbReference type="Pfam" id="PF03205">
    <property type="entry name" value="MobB"/>
    <property type="match status" value="1"/>
</dbReference>
<name>A0A7V2SYQ1_LEUMU</name>
<dbReference type="CDD" id="cd03116">
    <property type="entry name" value="MobB"/>
    <property type="match status" value="1"/>
</dbReference>
<dbReference type="Gene3D" id="3.40.50.300">
    <property type="entry name" value="P-loop containing nucleotide triphosphate hydrolases"/>
    <property type="match status" value="1"/>
</dbReference>
<dbReference type="InterPro" id="IPR027417">
    <property type="entry name" value="P-loop_NTPase"/>
</dbReference>